<accession>B0MP56</accession>
<protein>
    <submittedName>
        <fullName evidence="1">Uncharacterized protein</fullName>
    </submittedName>
</protein>
<reference evidence="1" key="1">
    <citation type="submission" date="2007-10" db="EMBL/GenBank/DDBJ databases">
        <authorList>
            <person name="Fulton L."/>
            <person name="Clifton S."/>
            <person name="Fulton B."/>
            <person name="Xu J."/>
            <person name="Minx P."/>
            <person name="Pepin K.H."/>
            <person name="Johnson M."/>
            <person name="Thiruvilangam P."/>
            <person name="Bhonagiri V."/>
            <person name="Nash W.E."/>
            <person name="Mardis E.R."/>
            <person name="Wilson R.K."/>
        </authorList>
    </citation>
    <scope>NUCLEOTIDE SEQUENCE [LARGE SCALE GENOMIC DNA]</scope>
    <source>
        <strain evidence="1">DSM 15702</strain>
    </source>
</reference>
<dbReference type="EMBL" id="ABCA03000048">
    <property type="protein sequence ID" value="EDS00446.1"/>
    <property type="molecule type" value="Genomic_DNA"/>
</dbReference>
<name>B0MP56_9FIRM</name>
<organism evidence="1 2">
    <name type="scientific">[Eubacterium] siraeum DSM 15702</name>
    <dbReference type="NCBI Taxonomy" id="428128"/>
    <lineage>
        <taxon>Bacteria</taxon>
        <taxon>Bacillati</taxon>
        <taxon>Bacillota</taxon>
        <taxon>Clostridia</taxon>
        <taxon>Eubacteriales</taxon>
        <taxon>Oscillospiraceae</taxon>
        <taxon>Oscillospiraceae incertae sedis</taxon>
    </lineage>
</organism>
<sequence length="74" mass="8605">MCLYHYTIIPTGNQQFFTKRAISPKSDCNNILYKPTALQTVSCCIIPCRRLKITVYIRYVQSIAYEQKGRKPCL</sequence>
<evidence type="ECO:0000313" key="2">
    <source>
        <dbReference type="Proteomes" id="UP000005326"/>
    </source>
</evidence>
<keyword evidence="2" id="KW-1185">Reference proteome</keyword>
<evidence type="ECO:0000313" key="1">
    <source>
        <dbReference type="EMBL" id="EDS00446.1"/>
    </source>
</evidence>
<proteinExistence type="predicted"/>
<gene>
    <name evidence="1" type="ORF">EUBSIR_01614</name>
</gene>
<dbReference type="Proteomes" id="UP000005326">
    <property type="component" value="Unassembled WGS sequence"/>
</dbReference>
<comment type="caution">
    <text evidence="1">The sequence shown here is derived from an EMBL/GenBank/DDBJ whole genome shotgun (WGS) entry which is preliminary data.</text>
</comment>
<reference evidence="1" key="2">
    <citation type="submission" date="2014-06" db="EMBL/GenBank/DDBJ databases">
        <title>Draft genome sequence of Eubacterium siraeum (DSM 15702).</title>
        <authorList>
            <person name="Sudarsanam P."/>
            <person name="Ley R."/>
            <person name="Guruge J."/>
            <person name="Turnbaugh P.J."/>
            <person name="Mahowald M."/>
            <person name="Liep D."/>
            <person name="Gordon J."/>
        </authorList>
    </citation>
    <scope>NUCLEOTIDE SEQUENCE</scope>
    <source>
        <strain evidence="1">DSM 15702</strain>
    </source>
</reference>
<dbReference type="AlphaFoldDB" id="B0MP56"/>